<sequence>MSFKISDLDNSVTERENDLISLVDENSIASQDTLNAADENVQYTSIKSENGLVTYRLVHLGESESNLQSTTATATTPSSNMSQQCQVYVIGNPSNFLQTQRNTTPKTDVVVSPVIQHTNVRK</sequence>
<dbReference type="AlphaFoldDB" id="A0A1B0EZD0"/>
<dbReference type="EnsemblMetazoa" id="PPAI010852-RA">
    <property type="protein sequence ID" value="PPAI010852-PA"/>
    <property type="gene ID" value="PPAI010852"/>
</dbReference>
<proteinExistence type="predicted"/>
<name>A0A1B0EZD0_PHLPP</name>
<protein>
    <submittedName>
        <fullName evidence="1">Uncharacterized protein</fullName>
    </submittedName>
</protein>
<reference evidence="1" key="1">
    <citation type="submission" date="2022-08" db="UniProtKB">
        <authorList>
            <consortium name="EnsemblMetazoa"/>
        </authorList>
    </citation>
    <scope>IDENTIFICATION</scope>
    <source>
        <strain evidence="1">Israel</strain>
    </source>
</reference>
<evidence type="ECO:0000313" key="2">
    <source>
        <dbReference type="Proteomes" id="UP000092462"/>
    </source>
</evidence>
<keyword evidence="2" id="KW-1185">Reference proteome</keyword>
<evidence type="ECO:0000313" key="1">
    <source>
        <dbReference type="EnsemblMetazoa" id="PPAI010852-PA"/>
    </source>
</evidence>
<dbReference type="Proteomes" id="UP000092462">
    <property type="component" value="Unassembled WGS sequence"/>
</dbReference>
<organism evidence="1 2">
    <name type="scientific">Phlebotomus papatasi</name>
    <name type="common">Sandfly</name>
    <dbReference type="NCBI Taxonomy" id="29031"/>
    <lineage>
        <taxon>Eukaryota</taxon>
        <taxon>Metazoa</taxon>
        <taxon>Ecdysozoa</taxon>
        <taxon>Arthropoda</taxon>
        <taxon>Hexapoda</taxon>
        <taxon>Insecta</taxon>
        <taxon>Pterygota</taxon>
        <taxon>Neoptera</taxon>
        <taxon>Endopterygota</taxon>
        <taxon>Diptera</taxon>
        <taxon>Nematocera</taxon>
        <taxon>Psychodoidea</taxon>
        <taxon>Psychodidae</taxon>
        <taxon>Phlebotomus</taxon>
        <taxon>Phlebotomus</taxon>
    </lineage>
</organism>
<dbReference type="VEuPathDB" id="VectorBase:PPAI010852"/>
<accession>A0A1B0EZD0</accession>
<dbReference type="EMBL" id="AJVK01019270">
    <property type="status" value="NOT_ANNOTATED_CDS"/>
    <property type="molecule type" value="Genomic_DNA"/>
</dbReference>
<dbReference type="VEuPathDB" id="VectorBase:PPAPM1_010874"/>